<evidence type="ECO:0000256" key="2">
    <source>
        <dbReference type="SAM" id="Phobius"/>
    </source>
</evidence>
<dbReference type="PANTHER" id="PTHR23159">
    <property type="entry name" value="CENTROSOMAL PROTEIN 2"/>
    <property type="match status" value="1"/>
</dbReference>
<reference evidence="3 4" key="2">
    <citation type="journal article" date="2021" name="Curr. Genet.">
        <title>Genetic response to nitrogen starvation in the aggressive Eucalyptus foliar pathogen Teratosphaeria destructans.</title>
        <authorList>
            <person name="Havenga M."/>
            <person name="Wingfield B.D."/>
            <person name="Wingfield M.J."/>
            <person name="Dreyer L.L."/>
            <person name="Roets F."/>
            <person name="Aylward J."/>
        </authorList>
    </citation>
    <scope>NUCLEOTIDE SEQUENCE [LARGE SCALE GENOMIC DNA]</scope>
    <source>
        <strain evidence="3">CMW44962</strain>
    </source>
</reference>
<keyword evidence="4" id="KW-1185">Reference proteome</keyword>
<feature type="compositionally biased region" description="Polar residues" evidence="1">
    <location>
        <begin position="69"/>
        <end position="84"/>
    </location>
</feature>
<organism evidence="3 4">
    <name type="scientific">Teratosphaeria destructans</name>
    <dbReference type="NCBI Taxonomy" id="418781"/>
    <lineage>
        <taxon>Eukaryota</taxon>
        <taxon>Fungi</taxon>
        <taxon>Dikarya</taxon>
        <taxon>Ascomycota</taxon>
        <taxon>Pezizomycotina</taxon>
        <taxon>Dothideomycetes</taxon>
        <taxon>Dothideomycetidae</taxon>
        <taxon>Mycosphaerellales</taxon>
        <taxon>Teratosphaeriaceae</taxon>
        <taxon>Teratosphaeria</taxon>
    </lineage>
</organism>
<name>A0A9W7W3Z5_9PEZI</name>
<dbReference type="PANTHER" id="PTHR23159:SF31">
    <property type="entry name" value="CENTROSOME-ASSOCIATED PROTEIN CEP250 ISOFORM X1"/>
    <property type="match status" value="1"/>
</dbReference>
<protein>
    <submittedName>
        <fullName evidence="3">Uncharacterized protein</fullName>
    </submittedName>
</protein>
<comment type="caution">
    <text evidence="3">The sequence shown here is derived from an EMBL/GenBank/DDBJ whole genome shotgun (WGS) entry which is preliminary data.</text>
</comment>
<dbReference type="OrthoDB" id="10431364at2759"/>
<feature type="compositionally biased region" description="Low complexity" evidence="1">
    <location>
        <begin position="1112"/>
        <end position="1126"/>
    </location>
</feature>
<dbReference type="AlphaFoldDB" id="A0A9W7W3Z5"/>
<keyword evidence="2" id="KW-1133">Transmembrane helix</keyword>
<keyword evidence="2" id="KW-0812">Transmembrane</keyword>
<feature type="region of interest" description="Disordered" evidence="1">
    <location>
        <begin position="675"/>
        <end position="747"/>
    </location>
</feature>
<evidence type="ECO:0000313" key="4">
    <source>
        <dbReference type="Proteomes" id="UP001138500"/>
    </source>
</evidence>
<feature type="compositionally biased region" description="Low complexity" evidence="1">
    <location>
        <begin position="1138"/>
        <end position="1148"/>
    </location>
</feature>
<feature type="compositionally biased region" description="Polar residues" evidence="1">
    <location>
        <begin position="699"/>
        <end position="715"/>
    </location>
</feature>
<feature type="compositionally biased region" description="Basic and acidic residues" evidence="1">
    <location>
        <begin position="218"/>
        <end position="232"/>
    </location>
</feature>
<feature type="compositionally biased region" description="Basic residues" evidence="1">
    <location>
        <begin position="207"/>
        <end position="217"/>
    </location>
</feature>
<feature type="region of interest" description="Disordered" evidence="1">
    <location>
        <begin position="69"/>
        <end position="94"/>
    </location>
</feature>
<sequence length="1193" mass="132368">MDLEMKQFCPYQARENPVKFILWLVFILLMLCLLLSGCASGTQAPESGNDDATDSSDAGKRLEIEVHSKSTQLETDIKTQNEPTSVDKAMQTDSERSDQLLPYMQDRFGGLERQMQQLLDCCHEGHKMKRSQACGSEDSGVAVQSTRIVELQQQLEECRAHGAKLKSQLEARDAQMSRVTETKGTQTESEALNAQNRTAESDEELKRRRFSRNYHLRRGPERIQEAEQRAKDASAAQKAAEKKQLELQSQVEQLQAKHKQASSQSEQESAARVSAVKEVEALKKKLQQAENDKKAAVADSEAKARKEAAARQQAEMKLVGVQKDLAEVQKAQSAYDANSQALQLARGNVAELTNQLQAKKEQEKNQKRAVEQLHEELAGLKKQQSIAAKQRTEYEAEAAVKVQTLERERDEAARKQRDAENQLKANTRASSVREQAVQKEIDGAVRKQQEAEKQAADHSALTERLENAERHAADLQKKLEAADHSVLTERLENAEKHAADLQKMLEDADKHRNVGAEAAQTVQTANQQMEEAVRRQREAEAARDEANRTAESAMAEHRSLAAERDALMQDKAMLESQKQQAFDANRNAEAQNYALQAELSNASQRAQTAEAQSNELRGQAQTRISELERQIHDAAAQVEQLRQELSRAHAEREDMSDQVDWLRVEEAELKEKLEECEKARRQQHAAVPELPMQSDEDSMTGTQVASETQPGQSAGESDGMDVEVPSLGPRDPSSGPTEAPPEAHWGIDPALDSSSACEGCRFGVPELDGYCSFCPPCETPGCAGREVWGRCNLCDVERPVPAKCSNQGCENIGKFNNAENLCPVCERCQNCKSAKVMGQCIYCCSRCGISKGLGLNCRACDQYRRENPELFAPDDLVLMCPECDKHPVTENGACHECQICQVEGCGTRMENGVCPNMCDKHEHLNMKTGKCDECEAARNPKTGEGQPRPKYLPDYAKMVSTVAPTAPLTTKKWAPVMPPKPGSAPPSATAPSAGPISLHAKAQGESEALCPKCGVALIATNCWQPGCGACIRCKGLLDDGVCRNDGCGVPDSSLMARIRADAIEKEAFNKKKAEARQQDAKMEAALQGNRQLEYQKAETPRRMLKPRRMQQRRQMQQPLEMQQPLQVHQPLQMPEAPQQTQQPLQMQQGVEMQHEPMQVEQRLEGAFDFRAGQQQNFGQGPKDQEMPDQSKLG</sequence>
<feature type="compositionally biased region" description="Low complexity" evidence="1">
    <location>
        <begin position="261"/>
        <end position="271"/>
    </location>
</feature>
<feature type="region of interest" description="Disordered" evidence="1">
    <location>
        <begin position="172"/>
        <end position="271"/>
    </location>
</feature>
<evidence type="ECO:0000256" key="1">
    <source>
        <dbReference type="SAM" id="MobiDB-lite"/>
    </source>
</evidence>
<feature type="compositionally biased region" description="Basic and acidic residues" evidence="1">
    <location>
        <begin position="1073"/>
        <end position="1082"/>
    </location>
</feature>
<dbReference type="EMBL" id="RIBY02001113">
    <property type="protein sequence ID" value="KAH9832429.1"/>
    <property type="molecule type" value="Genomic_DNA"/>
</dbReference>
<gene>
    <name evidence="3" type="ORF">Tdes44962_MAKER02093</name>
</gene>
<accession>A0A9W7W3Z5</accession>
<feature type="compositionally biased region" description="Basic residues" evidence="1">
    <location>
        <begin position="1102"/>
        <end position="1111"/>
    </location>
</feature>
<feature type="compositionally biased region" description="Polar residues" evidence="1">
    <location>
        <begin position="423"/>
        <end position="433"/>
    </location>
</feature>
<feature type="region of interest" description="Disordered" evidence="1">
    <location>
        <begin position="1073"/>
        <end position="1193"/>
    </location>
</feature>
<proteinExistence type="predicted"/>
<evidence type="ECO:0000313" key="3">
    <source>
        <dbReference type="EMBL" id="KAH9832429.1"/>
    </source>
</evidence>
<feature type="compositionally biased region" description="Low complexity" evidence="1">
    <location>
        <begin position="985"/>
        <end position="994"/>
    </location>
</feature>
<feature type="compositionally biased region" description="Polar residues" evidence="1">
    <location>
        <begin position="177"/>
        <end position="198"/>
    </location>
</feature>
<dbReference type="Proteomes" id="UP001138500">
    <property type="component" value="Unassembled WGS sequence"/>
</dbReference>
<keyword evidence="2" id="KW-0472">Membrane</keyword>
<feature type="region of interest" description="Disordered" evidence="1">
    <location>
        <begin position="407"/>
        <end position="437"/>
    </location>
</feature>
<feature type="region of interest" description="Disordered" evidence="1">
    <location>
        <begin position="971"/>
        <end position="994"/>
    </location>
</feature>
<feature type="compositionally biased region" description="Basic and acidic residues" evidence="1">
    <location>
        <begin position="407"/>
        <end position="421"/>
    </location>
</feature>
<reference evidence="3 4" key="1">
    <citation type="journal article" date="2018" name="IMA Fungus">
        <title>IMA Genome-F 10: Nine draft genome sequences of Claviceps purpurea s.lat., including C. arundinis, C. humidiphila, and C. cf. spartinae, pseudomolecules for the pitch canker pathogen Fusarium circinatum, draft genome of Davidsoniella eucalypti, Grosmannia galeiformis, Quambalaria eucalypti, and Teratosphaeria destructans.</title>
        <authorList>
            <person name="Wingfield B.D."/>
            <person name="Liu M."/>
            <person name="Nguyen H.D."/>
            <person name="Lane F.A."/>
            <person name="Morgan S.W."/>
            <person name="De Vos L."/>
            <person name="Wilken P.M."/>
            <person name="Duong T.A."/>
            <person name="Aylward J."/>
            <person name="Coetzee M.P."/>
            <person name="Dadej K."/>
            <person name="De Beer Z.W."/>
            <person name="Findlay W."/>
            <person name="Havenga M."/>
            <person name="Kolarik M."/>
            <person name="Menzies J.G."/>
            <person name="Naidoo K."/>
            <person name="Pochopski O."/>
            <person name="Shoukouhi P."/>
            <person name="Santana Q.C."/>
            <person name="Seifert K.A."/>
            <person name="Soal N."/>
            <person name="Steenkamp E.T."/>
            <person name="Tatham C.T."/>
            <person name="van der Nest M.A."/>
            <person name="Wingfield M.J."/>
        </authorList>
    </citation>
    <scope>NUCLEOTIDE SEQUENCE [LARGE SCALE GENOMIC DNA]</scope>
    <source>
        <strain evidence="3">CMW44962</strain>
    </source>
</reference>
<feature type="transmembrane region" description="Helical" evidence="2">
    <location>
        <begin position="20"/>
        <end position="37"/>
    </location>
</feature>